<evidence type="ECO:0000313" key="2">
    <source>
        <dbReference type="Proteomes" id="UP000550729"/>
    </source>
</evidence>
<dbReference type="RefSeq" id="WP_170194384.1">
    <property type="nucleotide sequence ID" value="NZ_JABBNB010000010.1"/>
</dbReference>
<dbReference type="Proteomes" id="UP000550729">
    <property type="component" value="Unassembled WGS sequence"/>
</dbReference>
<reference evidence="1 2" key="1">
    <citation type="submission" date="2020-04" db="EMBL/GenBank/DDBJ databases">
        <title>Gordonia sp. nov. TBRC 11910.</title>
        <authorList>
            <person name="Suriyachadkun C."/>
        </authorList>
    </citation>
    <scope>NUCLEOTIDE SEQUENCE [LARGE SCALE GENOMIC DNA]</scope>
    <source>
        <strain evidence="1 2">TBRC 11910</strain>
    </source>
</reference>
<name>A0A848KV13_9ACTN</name>
<proteinExistence type="predicted"/>
<accession>A0A848KV13</accession>
<protein>
    <submittedName>
        <fullName evidence="1">Uncharacterized protein</fullName>
    </submittedName>
</protein>
<sequence length="121" mass="12810">MLVQITFAVIIAAAAVALIIQLQRGRRPKALSAQQSAQFEEGTLTVTGVSDRPAKADAKGEVFATISGTIVGPGTSPTDVYTTVVLNLANDRWPRPGDDLPVLYKPGKVDTSWRLGTLPPP</sequence>
<dbReference type="AlphaFoldDB" id="A0A848KV13"/>
<dbReference type="EMBL" id="JABBNB010000010">
    <property type="protein sequence ID" value="NMO01877.1"/>
    <property type="molecule type" value="Genomic_DNA"/>
</dbReference>
<evidence type="ECO:0000313" key="1">
    <source>
        <dbReference type="EMBL" id="NMO01877.1"/>
    </source>
</evidence>
<gene>
    <name evidence="1" type="ORF">HH308_11715</name>
</gene>
<organism evidence="1 2">
    <name type="scientific">Gordonia asplenii</name>
    <dbReference type="NCBI Taxonomy" id="2725283"/>
    <lineage>
        <taxon>Bacteria</taxon>
        <taxon>Bacillati</taxon>
        <taxon>Actinomycetota</taxon>
        <taxon>Actinomycetes</taxon>
        <taxon>Mycobacteriales</taxon>
        <taxon>Gordoniaceae</taxon>
        <taxon>Gordonia</taxon>
    </lineage>
</organism>
<comment type="caution">
    <text evidence="1">The sequence shown here is derived from an EMBL/GenBank/DDBJ whole genome shotgun (WGS) entry which is preliminary data.</text>
</comment>
<keyword evidence="2" id="KW-1185">Reference proteome</keyword>